<evidence type="ECO:0000313" key="3">
    <source>
        <dbReference type="Proteomes" id="UP000658320"/>
    </source>
</evidence>
<dbReference type="EMBL" id="BMSX01000017">
    <property type="protein sequence ID" value="GGR38060.1"/>
    <property type="molecule type" value="Genomic_DNA"/>
</dbReference>
<accession>A0A918KWQ5</accession>
<reference evidence="2" key="2">
    <citation type="submission" date="2020-09" db="EMBL/GenBank/DDBJ databases">
        <authorList>
            <person name="Sun Q."/>
            <person name="Ohkuma M."/>
        </authorList>
    </citation>
    <scope>NUCLEOTIDE SEQUENCE</scope>
    <source>
        <strain evidence="2">JCM 4346</strain>
    </source>
</reference>
<dbReference type="AlphaFoldDB" id="A0A918KWQ5"/>
<organism evidence="2 3">
    <name type="scientific">Streptomyces aurantiogriseus</name>
    <dbReference type="NCBI Taxonomy" id="66870"/>
    <lineage>
        <taxon>Bacteria</taxon>
        <taxon>Bacillati</taxon>
        <taxon>Actinomycetota</taxon>
        <taxon>Actinomycetes</taxon>
        <taxon>Kitasatosporales</taxon>
        <taxon>Streptomycetaceae</taxon>
        <taxon>Streptomyces</taxon>
    </lineage>
</organism>
<protein>
    <submittedName>
        <fullName evidence="2">Uncharacterized protein</fullName>
    </submittedName>
</protein>
<evidence type="ECO:0000313" key="2">
    <source>
        <dbReference type="EMBL" id="GGR38060.1"/>
    </source>
</evidence>
<dbReference type="Proteomes" id="UP000658320">
    <property type="component" value="Unassembled WGS sequence"/>
</dbReference>
<feature type="region of interest" description="Disordered" evidence="1">
    <location>
        <begin position="22"/>
        <end position="82"/>
    </location>
</feature>
<comment type="caution">
    <text evidence="2">The sequence shown here is derived from an EMBL/GenBank/DDBJ whole genome shotgun (WGS) entry which is preliminary data.</text>
</comment>
<keyword evidence="3" id="KW-1185">Reference proteome</keyword>
<evidence type="ECO:0000256" key="1">
    <source>
        <dbReference type="SAM" id="MobiDB-lite"/>
    </source>
</evidence>
<gene>
    <name evidence="2" type="ORF">GCM10010251_63200</name>
</gene>
<name>A0A918KWQ5_9ACTN</name>
<proteinExistence type="predicted"/>
<reference evidence="2" key="1">
    <citation type="journal article" date="2014" name="Int. J. Syst. Evol. Microbiol.">
        <title>Complete genome sequence of Corynebacterium casei LMG S-19264T (=DSM 44701T), isolated from a smear-ripened cheese.</title>
        <authorList>
            <consortium name="US DOE Joint Genome Institute (JGI-PGF)"/>
            <person name="Walter F."/>
            <person name="Albersmeier A."/>
            <person name="Kalinowski J."/>
            <person name="Ruckert C."/>
        </authorList>
    </citation>
    <scope>NUCLEOTIDE SEQUENCE</scope>
    <source>
        <strain evidence="2">JCM 4346</strain>
    </source>
</reference>
<sequence length="82" mass="8634">MEVPAPPCVASQEKRREVAAEAATDSYGPGTGSGVATGPRIQISGPRCPSVVRMIRTSPRPRPLPAPAGRVGRPWNEAVTSW</sequence>